<dbReference type="RefSeq" id="WP_344713663.1">
    <property type="nucleotide sequence ID" value="NZ_BAABCB010000015.1"/>
</dbReference>
<dbReference type="EMBL" id="BAABCB010000015">
    <property type="protein sequence ID" value="GAA4242826.1"/>
    <property type="molecule type" value="Genomic_DNA"/>
</dbReference>
<protein>
    <submittedName>
        <fullName evidence="1">Uncharacterized protein</fullName>
    </submittedName>
</protein>
<evidence type="ECO:0000313" key="2">
    <source>
        <dbReference type="Proteomes" id="UP001501682"/>
    </source>
</evidence>
<proteinExistence type="predicted"/>
<comment type="caution">
    <text evidence="1">The sequence shown here is derived from an EMBL/GenBank/DDBJ whole genome shotgun (WGS) entry which is preliminary data.</text>
</comment>
<keyword evidence="2" id="KW-1185">Reference proteome</keyword>
<gene>
    <name evidence="1" type="ORF">GCM10022292_14670</name>
</gene>
<name>A0ABP8CSA5_9FLAO</name>
<accession>A0ABP8CSA5</accession>
<dbReference type="Proteomes" id="UP001501682">
    <property type="component" value="Unassembled WGS sequence"/>
</dbReference>
<evidence type="ECO:0000313" key="1">
    <source>
        <dbReference type="EMBL" id="GAA4242826.1"/>
    </source>
</evidence>
<reference evidence="2" key="1">
    <citation type="journal article" date="2019" name="Int. J. Syst. Evol. Microbiol.">
        <title>The Global Catalogue of Microorganisms (GCM) 10K type strain sequencing project: providing services to taxonomists for standard genome sequencing and annotation.</title>
        <authorList>
            <consortium name="The Broad Institute Genomics Platform"/>
            <consortium name="The Broad Institute Genome Sequencing Center for Infectious Disease"/>
            <person name="Wu L."/>
            <person name="Ma J."/>
        </authorList>
    </citation>
    <scope>NUCLEOTIDE SEQUENCE [LARGE SCALE GENOMIC DNA]</scope>
    <source>
        <strain evidence="2">JCM 17633</strain>
    </source>
</reference>
<organism evidence="1 2">
    <name type="scientific">Winogradskyella damuponensis</name>
    <dbReference type="NCBI Taxonomy" id="943939"/>
    <lineage>
        <taxon>Bacteria</taxon>
        <taxon>Pseudomonadati</taxon>
        <taxon>Bacteroidota</taxon>
        <taxon>Flavobacteriia</taxon>
        <taxon>Flavobacteriales</taxon>
        <taxon>Flavobacteriaceae</taxon>
        <taxon>Winogradskyella</taxon>
    </lineage>
</organism>
<sequence length="217" mass="25795">MEDVFKKFEELFTERCNHIALLEMGEDSVRYDFFTALKQERILQNYDIKLESGIDLRTYIPRPVLPRTKRKQKPKMDLVVDKLSLCAEFGLFRQNSNDEGSINKTERLIKTLNDMIRLGLDTYFTKRKAYFICVADAKMLGHRLQSQLLERFPADYRITPNLITELCEMRTSNFDFRFIEKMYELNLSFNANIIFEEDILADQINMETRLIIWEVTC</sequence>